<gene>
    <name evidence="1" type="ORF">KPL71_008898</name>
</gene>
<protein>
    <submittedName>
        <fullName evidence="1">Disease resistance RPP13-like protein 1</fullName>
    </submittedName>
</protein>
<proteinExistence type="predicted"/>
<reference evidence="2" key="1">
    <citation type="journal article" date="2023" name="Hortic. Res.">
        <title>A chromosome-level phased genome enabling allele-level studies in sweet orange: a case study on citrus Huanglongbing tolerance.</title>
        <authorList>
            <person name="Wu B."/>
            <person name="Yu Q."/>
            <person name="Deng Z."/>
            <person name="Duan Y."/>
            <person name="Luo F."/>
            <person name="Gmitter F. Jr."/>
        </authorList>
    </citation>
    <scope>NUCLEOTIDE SEQUENCE [LARGE SCALE GENOMIC DNA]</scope>
    <source>
        <strain evidence="2">cv. Valencia</strain>
    </source>
</reference>
<sequence>MAVGELLLSAFFQVIFDRLAPHGELLNFVRQLGGGVDSELKKWENTLTMIKAVLSDAEEKQLTDQAVKIWLDSLRDLAYDVEDILDVFATRALEHKLIAEHDHEASTSKVQRLLPVAFFRGFNRYTVKFNHSMRSSVKDITGRLEELCKQRIELGLQLTPGGASSNTAAQRRPPSSSVPTERTVFGRHQDKAKILEMVSANSPSGHANIAVIPIVGMGGIGKTTLAREVYNDKEVETFKFDIKAWVCVSEDFDVLSISRAILESITYSSCDLKALNEVQVQLKKAVDGKKIFLVLDDVWNEDYGLWEDLKAPLMGAAPNSKIVVTTRHSHVASTMEPTQQYNLRCLSDEDCWSLFMMHAFVSRDLTAQQISDLFRNKVVGKCRGLPLAAKALGGLLRSKRHDAWDEILNNKILDLPRQSGILAVLNLSYHYLPSHLKRCFSYCAIFPKGYKFEEKELVFLWMAEGIIQQSRNNKNQPEVLGREYFHELVSRSILQPSSSNNSKFVMHDLVHDLAQLVSGQTNFRWEEANKSISSVQKSRHFSYNCSVNHGNNMLDVVHEVQHLRTFLPVSVSSSGRYDMNDLVVSNLLSKCGKLRVLSLSRSYITELPKGSMSGWKHLRYLNLSDTRIRNLPKSTCSLINLQVLLLRDCYYLLKLPSKLRNLINLRHLDIMGAYLIKEMPFGMKELKNLQALSNFIVGTDTKSSGLKDLKSLAFVGGELSISGLENVIYPWEASEAMLCEKQYLEALSLQWRSQLQWGSQFDDSRNESREELVLGKLKPCTSIKKLTIKGYGGKKIPSWIADPSFSKMEVLGLENCENCTSLPSFGLLSSLKHLTVKGLRKLKSMGYGEHCSNPFQSLETLWFEDLPEWEYWDTKFEENGVAGFSSLRELSILNCSQFSGILPLCKNSQLESLCIRYCDSLTFIARRKLPSSLKWLEIENCENLQHLVDGEEDASVASSSSFMGDNSQLERLVISGCDSLTFIARWKLPSNLKWLEIENCENLRHLVYSEDDAPSSSMTLKHLEIRHCPELTSLSSGIQLVEVLEELYIWDCQKLESIPDGLRNVQRIDIQGCPSLVSLAERGLPNTISSVRIWSCEKLESLPNDMHELNYLQHLCINRCPSIVRFPEEGFPTNLVELEIRRVDVKMYKAIIHWGLHRLTSLRRLWIEGCDDDEAECFPDEEMGMMLPTSLSYLNIIGFRNLKMLSSKGFQSLTSLEFLWIDDCPNLTSFPEAGLPSSILWLNIWSCPKLEKVCKWHTKEGSKIANIPRVCRDGQFV</sequence>
<dbReference type="Proteomes" id="UP000829398">
    <property type="component" value="Chromosome 3"/>
</dbReference>
<dbReference type="EMBL" id="CM039172">
    <property type="protein sequence ID" value="KAH9782459.1"/>
    <property type="molecule type" value="Genomic_DNA"/>
</dbReference>
<keyword evidence="2" id="KW-1185">Reference proteome</keyword>
<comment type="caution">
    <text evidence="1">The sequence shown here is derived from an EMBL/GenBank/DDBJ whole genome shotgun (WGS) entry which is preliminary data.</text>
</comment>
<evidence type="ECO:0000313" key="2">
    <source>
        <dbReference type="Proteomes" id="UP000829398"/>
    </source>
</evidence>
<accession>A0ACB8M9K5</accession>
<name>A0ACB8M9K5_CITSI</name>
<evidence type="ECO:0000313" key="1">
    <source>
        <dbReference type="EMBL" id="KAH9782459.1"/>
    </source>
</evidence>
<organism evidence="1 2">
    <name type="scientific">Citrus sinensis</name>
    <name type="common">Sweet orange</name>
    <name type="synonym">Citrus aurantium var. sinensis</name>
    <dbReference type="NCBI Taxonomy" id="2711"/>
    <lineage>
        <taxon>Eukaryota</taxon>
        <taxon>Viridiplantae</taxon>
        <taxon>Streptophyta</taxon>
        <taxon>Embryophyta</taxon>
        <taxon>Tracheophyta</taxon>
        <taxon>Spermatophyta</taxon>
        <taxon>Magnoliopsida</taxon>
        <taxon>eudicotyledons</taxon>
        <taxon>Gunneridae</taxon>
        <taxon>Pentapetalae</taxon>
        <taxon>rosids</taxon>
        <taxon>malvids</taxon>
        <taxon>Sapindales</taxon>
        <taxon>Rutaceae</taxon>
        <taxon>Aurantioideae</taxon>
        <taxon>Citrus</taxon>
    </lineage>
</organism>